<dbReference type="OMA" id="VISCRKC"/>
<protein>
    <recommendedName>
        <fullName evidence="8">RING-type domain-containing protein</fullName>
    </recommendedName>
</protein>
<feature type="non-terminal residue" evidence="9">
    <location>
        <position position="223"/>
    </location>
</feature>
<keyword evidence="7" id="KW-0862">Zinc</keyword>
<keyword evidence="4" id="KW-0677">Repeat</keyword>
<keyword evidence="5" id="KW-0863">Zinc-finger</keyword>
<dbReference type="STRING" id="413071.G9N572"/>
<dbReference type="Gene3D" id="1.20.120.1750">
    <property type="match status" value="1"/>
</dbReference>
<keyword evidence="10" id="KW-1185">Reference proteome</keyword>
<sequence>MKEAEYQHAKDHGLMRECECCFVEFPLSRMVSCEGEPNHLFCMKCPRKLAEELIGQSRYQLQCLSLDDCSAAFSLSERAKFLDEGLVRALELIEQDAVLRSANIEGLVKCPFCPFAAICGPTEENREFPCQNPDCLVVSCRLCRAETHVPISCQEAAQKAGVSARHEIEEAMSAALIRTCNKCDTPFIKSVGCNKVSCTRCGNIQCDVCSENCDYTHFKENRP</sequence>
<evidence type="ECO:0000259" key="8">
    <source>
        <dbReference type="PROSITE" id="PS51873"/>
    </source>
</evidence>
<gene>
    <name evidence="9" type="ORF">TRIVIDRAFT_44742</name>
</gene>
<dbReference type="HOGENOM" id="CLU_009961_0_2_1"/>
<dbReference type="GO" id="GO:0016740">
    <property type="term" value="F:transferase activity"/>
    <property type="evidence" value="ECO:0007669"/>
    <property type="project" value="UniProtKB-KW"/>
</dbReference>
<comment type="caution">
    <text evidence="9">The sequence shown here is derived from an EMBL/GenBank/DDBJ whole genome shotgun (WGS) entry which is preliminary data.</text>
</comment>
<dbReference type="SUPFAM" id="SSF57850">
    <property type="entry name" value="RING/U-box"/>
    <property type="match status" value="1"/>
</dbReference>
<dbReference type="PANTHER" id="PTHR22770">
    <property type="entry name" value="UBIQUITIN CONJUGATING ENZYME 7 INTERACTING PROTEIN-RELATED"/>
    <property type="match status" value="1"/>
</dbReference>
<organism evidence="9 10">
    <name type="scientific">Hypocrea virens (strain Gv29-8 / FGSC 10586)</name>
    <name type="common">Gliocladium virens</name>
    <name type="synonym">Trichoderma virens</name>
    <dbReference type="NCBI Taxonomy" id="413071"/>
    <lineage>
        <taxon>Eukaryota</taxon>
        <taxon>Fungi</taxon>
        <taxon>Dikarya</taxon>
        <taxon>Ascomycota</taxon>
        <taxon>Pezizomycotina</taxon>
        <taxon>Sordariomycetes</taxon>
        <taxon>Hypocreomycetidae</taxon>
        <taxon>Hypocreales</taxon>
        <taxon>Hypocreaceae</taxon>
        <taxon>Trichoderma</taxon>
    </lineage>
</organism>
<evidence type="ECO:0000313" key="10">
    <source>
        <dbReference type="Proteomes" id="UP000007115"/>
    </source>
</evidence>
<evidence type="ECO:0000256" key="6">
    <source>
        <dbReference type="ARBA" id="ARBA00022786"/>
    </source>
</evidence>
<dbReference type="PANTHER" id="PTHR22770:SF47">
    <property type="entry name" value="E3 UBIQUITIN-PROTEIN LIGASE RNF216"/>
    <property type="match status" value="1"/>
</dbReference>
<evidence type="ECO:0000256" key="4">
    <source>
        <dbReference type="ARBA" id="ARBA00022737"/>
    </source>
</evidence>
<accession>G9N572</accession>
<dbReference type="Pfam" id="PF26200">
    <property type="entry name" value="Rcat_RNF216"/>
    <property type="match status" value="1"/>
</dbReference>
<evidence type="ECO:0000256" key="3">
    <source>
        <dbReference type="ARBA" id="ARBA00022723"/>
    </source>
</evidence>
<dbReference type="InterPro" id="IPR044066">
    <property type="entry name" value="TRIAD_supradom"/>
</dbReference>
<evidence type="ECO:0000256" key="2">
    <source>
        <dbReference type="ARBA" id="ARBA00022679"/>
    </source>
</evidence>
<dbReference type="EMBL" id="ABDF02000087">
    <property type="protein sequence ID" value="EHK17917.1"/>
    <property type="molecule type" value="Genomic_DNA"/>
</dbReference>
<evidence type="ECO:0000313" key="9">
    <source>
        <dbReference type="EMBL" id="EHK17917.1"/>
    </source>
</evidence>
<dbReference type="InParanoid" id="G9N572"/>
<keyword evidence="6" id="KW-0833">Ubl conjugation pathway</keyword>
<evidence type="ECO:0000256" key="1">
    <source>
        <dbReference type="ARBA" id="ARBA00004906"/>
    </source>
</evidence>
<dbReference type="GeneID" id="25794339"/>
<dbReference type="Pfam" id="PF26191">
    <property type="entry name" value="RING-HC_RBR_RNF216"/>
    <property type="match status" value="1"/>
</dbReference>
<proteinExistence type="predicted"/>
<dbReference type="InterPro" id="IPR047545">
    <property type="entry name" value="BRcat_RBR_RNF216"/>
</dbReference>
<dbReference type="AlphaFoldDB" id="G9N572"/>
<dbReference type="VEuPathDB" id="FungiDB:TRIVIDRAFT_44742"/>
<feature type="domain" description="RING-type" evidence="8">
    <location>
        <begin position="14"/>
        <end position="223"/>
    </location>
</feature>
<evidence type="ECO:0000256" key="7">
    <source>
        <dbReference type="ARBA" id="ARBA00022833"/>
    </source>
</evidence>
<keyword evidence="2" id="KW-0808">Transferase</keyword>
<dbReference type="eggNOG" id="KOG1812">
    <property type="taxonomic scope" value="Eukaryota"/>
</dbReference>
<dbReference type="PROSITE" id="PS51873">
    <property type="entry name" value="TRIAD"/>
    <property type="match status" value="1"/>
</dbReference>
<comment type="pathway">
    <text evidence="1">Protein modification; protein ubiquitination.</text>
</comment>
<keyword evidence="3" id="KW-0479">Metal-binding</keyword>
<reference evidence="9 10" key="1">
    <citation type="journal article" date="2011" name="Genome Biol.">
        <title>Comparative genome sequence analysis underscores mycoparasitism as the ancestral life style of Trichoderma.</title>
        <authorList>
            <person name="Kubicek C.P."/>
            <person name="Herrera-Estrella A."/>
            <person name="Seidl-Seiboth V."/>
            <person name="Martinez D.A."/>
            <person name="Druzhinina I.S."/>
            <person name="Thon M."/>
            <person name="Zeilinger S."/>
            <person name="Casas-Flores S."/>
            <person name="Horwitz B.A."/>
            <person name="Mukherjee P.K."/>
            <person name="Mukherjee M."/>
            <person name="Kredics L."/>
            <person name="Alcaraz L.D."/>
            <person name="Aerts A."/>
            <person name="Antal Z."/>
            <person name="Atanasova L."/>
            <person name="Cervantes-Badillo M.G."/>
            <person name="Challacombe J."/>
            <person name="Chertkov O."/>
            <person name="McCluskey K."/>
            <person name="Coulpier F."/>
            <person name="Deshpande N."/>
            <person name="von Doehren H."/>
            <person name="Ebbole D.J."/>
            <person name="Esquivel-Naranjo E.U."/>
            <person name="Fekete E."/>
            <person name="Flipphi M."/>
            <person name="Glaser F."/>
            <person name="Gomez-Rodriguez E.Y."/>
            <person name="Gruber S."/>
            <person name="Han C."/>
            <person name="Henrissat B."/>
            <person name="Hermosa R."/>
            <person name="Hernandez-Onate M."/>
            <person name="Karaffa L."/>
            <person name="Kosti I."/>
            <person name="Le Crom S."/>
            <person name="Lindquist E."/>
            <person name="Lucas S."/>
            <person name="Luebeck M."/>
            <person name="Luebeck P.S."/>
            <person name="Margeot A."/>
            <person name="Metz B."/>
            <person name="Misra M."/>
            <person name="Nevalainen H."/>
            <person name="Omann M."/>
            <person name="Packer N."/>
            <person name="Perrone G."/>
            <person name="Uresti-Rivera E.E."/>
            <person name="Salamov A."/>
            <person name="Schmoll M."/>
            <person name="Seiboth B."/>
            <person name="Shapiro H."/>
            <person name="Sukno S."/>
            <person name="Tamayo-Ramos J.A."/>
            <person name="Tisch D."/>
            <person name="Wiest A."/>
            <person name="Wilkinson H.H."/>
            <person name="Zhang M."/>
            <person name="Coutinho P.M."/>
            <person name="Kenerley C.M."/>
            <person name="Monte E."/>
            <person name="Baker S.E."/>
            <person name="Grigoriev I.V."/>
        </authorList>
    </citation>
    <scope>NUCLEOTIDE SEQUENCE [LARGE SCALE GENOMIC DNA]</scope>
    <source>
        <strain evidence="10">Gv29-8 / FGSC 10586</strain>
    </source>
</reference>
<dbReference type="GO" id="GO:0008270">
    <property type="term" value="F:zinc ion binding"/>
    <property type="evidence" value="ECO:0007669"/>
    <property type="project" value="UniProtKB-KW"/>
</dbReference>
<dbReference type="RefSeq" id="XP_013952118.1">
    <property type="nucleotide sequence ID" value="XM_014096643.1"/>
</dbReference>
<dbReference type="InterPro" id="IPR051628">
    <property type="entry name" value="LUBAC_E3_Ligases"/>
</dbReference>
<name>G9N572_HYPVG</name>
<dbReference type="CDD" id="cd20339">
    <property type="entry name" value="BRcat_RBR_RNF216"/>
    <property type="match status" value="1"/>
</dbReference>
<evidence type="ECO:0000256" key="5">
    <source>
        <dbReference type="ARBA" id="ARBA00022771"/>
    </source>
</evidence>
<dbReference type="OrthoDB" id="4899206at2759"/>
<dbReference type="InterPro" id="IPR047544">
    <property type="entry name" value="RING-HC_RBR_RNF216"/>
</dbReference>
<dbReference type="Proteomes" id="UP000007115">
    <property type="component" value="Unassembled WGS sequence"/>
</dbReference>